<proteinExistence type="predicted"/>
<evidence type="ECO:0000313" key="1">
    <source>
        <dbReference type="EMBL" id="CAG7822976.1"/>
    </source>
</evidence>
<protein>
    <submittedName>
        <fullName evidence="1">Uncharacterized protein</fullName>
    </submittedName>
</protein>
<name>A0A8J2KWS8_9HEXA</name>
<accession>A0A8J2KWS8</accession>
<feature type="non-terminal residue" evidence="1">
    <location>
        <position position="1"/>
    </location>
</feature>
<gene>
    <name evidence="1" type="ORF">AFUS01_LOCUS33215</name>
</gene>
<organism evidence="1 2">
    <name type="scientific">Allacma fusca</name>
    <dbReference type="NCBI Taxonomy" id="39272"/>
    <lineage>
        <taxon>Eukaryota</taxon>
        <taxon>Metazoa</taxon>
        <taxon>Ecdysozoa</taxon>
        <taxon>Arthropoda</taxon>
        <taxon>Hexapoda</taxon>
        <taxon>Collembola</taxon>
        <taxon>Symphypleona</taxon>
        <taxon>Sminthuridae</taxon>
        <taxon>Allacma</taxon>
    </lineage>
</organism>
<reference evidence="1" key="1">
    <citation type="submission" date="2021-06" db="EMBL/GenBank/DDBJ databases">
        <authorList>
            <person name="Hodson N. C."/>
            <person name="Mongue J. A."/>
            <person name="Jaron S. K."/>
        </authorList>
    </citation>
    <scope>NUCLEOTIDE SEQUENCE</scope>
</reference>
<keyword evidence="2" id="KW-1185">Reference proteome</keyword>
<evidence type="ECO:0000313" key="2">
    <source>
        <dbReference type="Proteomes" id="UP000708208"/>
    </source>
</evidence>
<dbReference type="EMBL" id="CAJVCH010527973">
    <property type="protein sequence ID" value="CAG7822976.1"/>
    <property type="molecule type" value="Genomic_DNA"/>
</dbReference>
<sequence>TYCFYGTDFILLSICGVDIVGSLPVILKSRPVFIIVSSCPIKNGKNARSNGGCRTAIIVHVHGLHALNEYGIMQRVEE</sequence>
<dbReference type="AlphaFoldDB" id="A0A8J2KWS8"/>
<dbReference type="Proteomes" id="UP000708208">
    <property type="component" value="Unassembled WGS sequence"/>
</dbReference>
<comment type="caution">
    <text evidence="1">The sequence shown here is derived from an EMBL/GenBank/DDBJ whole genome shotgun (WGS) entry which is preliminary data.</text>
</comment>